<accession>A0ABP6R871</accession>
<name>A0ABP6R871_9MICC</name>
<reference evidence="4" key="1">
    <citation type="journal article" date="2019" name="Int. J. Syst. Evol. Microbiol.">
        <title>The Global Catalogue of Microorganisms (GCM) 10K type strain sequencing project: providing services to taxonomists for standard genome sequencing and annotation.</title>
        <authorList>
            <consortium name="The Broad Institute Genomics Platform"/>
            <consortium name="The Broad Institute Genome Sequencing Center for Infectious Disease"/>
            <person name="Wu L."/>
            <person name="Ma J."/>
        </authorList>
    </citation>
    <scope>NUCLEOTIDE SEQUENCE [LARGE SCALE GENOMIC DNA]</scope>
    <source>
        <strain evidence="4">JCM 11483</strain>
    </source>
</reference>
<dbReference type="InterPro" id="IPR009839">
    <property type="entry name" value="SseB_N"/>
</dbReference>
<proteinExistence type="predicted"/>
<dbReference type="RefSeq" id="WP_344717823.1">
    <property type="nucleotide sequence ID" value="NZ_BAAAYG010000002.1"/>
</dbReference>
<feature type="domain" description="SseB protein N-terminal" evidence="2">
    <location>
        <begin position="84"/>
        <end position="199"/>
    </location>
</feature>
<evidence type="ECO:0000313" key="3">
    <source>
        <dbReference type="EMBL" id="GAA3280632.1"/>
    </source>
</evidence>
<dbReference type="EMBL" id="BAAAYG010000002">
    <property type="protein sequence ID" value="GAA3280632.1"/>
    <property type="molecule type" value="Genomic_DNA"/>
</dbReference>
<feature type="compositionally biased region" description="Low complexity" evidence="1">
    <location>
        <begin position="1"/>
        <end position="19"/>
    </location>
</feature>
<protein>
    <submittedName>
        <fullName evidence="3">SseB family protein</fullName>
    </submittedName>
</protein>
<keyword evidence="4" id="KW-1185">Reference proteome</keyword>
<comment type="caution">
    <text evidence="3">The sequence shown here is derived from an EMBL/GenBank/DDBJ whole genome shotgun (WGS) entry which is preliminary data.</text>
</comment>
<feature type="region of interest" description="Disordered" evidence="1">
    <location>
        <begin position="1"/>
        <end position="67"/>
    </location>
</feature>
<organism evidence="3 4">
    <name type="scientific">Nesterenkonia halobia</name>
    <dbReference type="NCBI Taxonomy" id="37922"/>
    <lineage>
        <taxon>Bacteria</taxon>
        <taxon>Bacillati</taxon>
        <taxon>Actinomycetota</taxon>
        <taxon>Actinomycetes</taxon>
        <taxon>Micrococcales</taxon>
        <taxon>Micrococcaceae</taxon>
        <taxon>Nesterenkonia</taxon>
    </lineage>
</organism>
<gene>
    <name evidence="3" type="ORF">GCM10020260_05140</name>
</gene>
<dbReference type="Proteomes" id="UP001501736">
    <property type="component" value="Unassembled WGS sequence"/>
</dbReference>
<evidence type="ECO:0000313" key="4">
    <source>
        <dbReference type="Proteomes" id="UP001501736"/>
    </source>
</evidence>
<dbReference type="Pfam" id="PF07179">
    <property type="entry name" value="SseB"/>
    <property type="match status" value="1"/>
</dbReference>
<evidence type="ECO:0000259" key="2">
    <source>
        <dbReference type="Pfam" id="PF07179"/>
    </source>
</evidence>
<feature type="compositionally biased region" description="Basic and acidic residues" evidence="1">
    <location>
        <begin position="30"/>
        <end position="41"/>
    </location>
</feature>
<evidence type="ECO:0000256" key="1">
    <source>
        <dbReference type="SAM" id="MobiDB-lite"/>
    </source>
</evidence>
<sequence>MSSAAEQPSGPASSPPSGSRELPAHIAQLLRRDGRDADGRAVDSAGVSWQGRDLSGEGNPLHTFDGDDGLAEPAVAAARDRLVAGEIDEATFVAALRGARLFVPVLATASVLEEPAPAGGPAGDKEAEISLVSLTAADGRGALPAFTSVEALTAWHPEARPVAAEAERVMLAALSEDDELVVLDPQAELTFVLRRPAVTALAQGRDWTPSYRDPELAAALAEVVEQCPGVGRLVVRPGGGVGTRTASGAAVAGGGSGPELAIVVELESGLDAVDARLALASVQTSLAELEPLRLRADSVEVLRAG</sequence>